<name>A0A8J7DAN0_9CYAN</name>
<accession>A0A8J7DAN0</accession>
<dbReference type="SMART" id="SM00933">
    <property type="entry name" value="NurA"/>
    <property type="match status" value="1"/>
</dbReference>
<organism evidence="2 3">
    <name type="scientific">Vasconcelosia minhoensis LEGE 07310</name>
    <dbReference type="NCBI Taxonomy" id="915328"/>
    <lineage>
        <taxon>Bacteria</taxon>
        <taxon>Bacillati</taxon>
        <taxon>Cyanobacteriota</taxon>
        <taxon>Cyanophyceae</taxon>
        <taxon>Nodosilineales</taxon>
        <taxon>Cymatolegaceae</taxon>
        <taxon>Vasconcelosia</taxon>
        <taxon>Vasconcelosia minhoensis</taxon>
    </lineage>
</organism>
<protein>
    <submittedName>
        <fullName evidence="2">DNA double-strand break repair nuclease NurA</fullName>
    </submittedName>
</protein>
<gene>
    <name evidence="2" type="ORF">IQ241_04910</name>
</gene>
<reference evidence="2" key="1">
    <citation type="submission" date="2020-10" db="EMBL/GenBank/DDBJ databases">
        <authorList>
            <person name="Castelo-Branco R."/>
            <person name="Eusebio N."/>
            <person name="Adriana R."/>
            <person name="Vieira A."/>
            <person name="Brugerolle De Fraissinette N."/>
            <person name="Rezende De Castro R."/>
            <person name="Schneider M.P."/>
            <person name="Vasconcelos V."/>
            <person name="Leao P.N."/>
        </authorList>
    </citation>
    <scope>NUCLEOTIDE SEQUENCE</scope>
    <source>
        <strain evidence="2">LEGE 07310</strain>
    </source>
</reference>
<feature type="domain" description="NurA" evidence="1">
    <location>
        <begin position="98"/>
        <end position="350"/>
    </location>
</feature>
<evidence type="ECO:0000259" key="1">
    <source>
        <dbReference type="SMART" id="SM00933"/>
    </source>
</evidence>
<sequence length="386" mass="43979">MAIKPSQIQAILNHKRTDFATFNQGAASSLQAYQAAWEGLSQTSEAELASWLKDQSGEVGARPLESFRDTRDGIIRSGLSWPNREQSLAWVKAQLDQVTTFAVDGSQIFPSKDLSIPIALVQIGWFENPHAAQRDYVKDISLDVLTPKELSQTSQPAERWVNLRRFEMEVQRLVDYMQQVTEPERCLVFFDGSLVLSFADMMEDEIGQPYVQSVTQLLQASERYRVPLVGYVDTAGSRDLVTLLKTFADLEAAVPIHDAQLLNPLMTWGDRTPLCQCDRGGILNRYGNLRDRVTFTYLKTNQSYPARIELPRWLWEEGRVKTVLDWVRAEVIVGGGYPYAIETADQTAVLQSRDRQLFYRILQDWADGEDLPLRLSRKMLSKAQRR</sequence>
<evidence type="ECO:0000313" key="3">
    <source>
        <dbReference type="Proteomes" id="UP000636505"/>
    </source>
</evidence>
<dbReference type="Pfam" id="PF09376">
    <property type="entry name" value="NurA"/>
    <property type="match status" value="1"/>
</dbReference>
<dbReference type="Proteomes" id="UP000636505">
    <property type="component" value="Unassembled WGS sequence"/>
</dbReference>
<proteinExistence type="predicted"/>
<dbReference type="EMBL" id="JADEXG010000007">
    <property type="protein sequence ID" value="MBE9076642.1"/>
    <property type="molecule type" value="Genomic_DNA"/>
</dbReference>
<keyword evidence="3" id="KW-1185">Reference proteome</keyword>
<evidence type="ECO:0000313" key="2">
    <source>
        <dbReference type="EMBL" id="MBE9076642.1"/>
    </source>
</evidence>
<comment type="caution">
    <text evidence="2">The sequence shown here is derived from an EMBL/GenBank/DDBJ whole genome shotgun (WGS) entry which is preliminary data.</text>
</comment>
<dbReference type="AlphaFoldDB" id="A0A8J7DAN0"/>
<dbReference type="InterPro" id="IPR018977">
    <property type="entry name" value="NurA_domain"/>
</dbReference>